<feature type="domain" description="DUF4211" evidence="2">
    <location>
        <begin position="157"/>
        <end position="256"/>
    </location>
</feature>
<sequence length="378" mass="43141">MPRTPAKRGRPLVVSDSDNDVVQSSPPKKSRTEDSEDTHRKLLPVELHFTNELDEDEGEDIDPEVDDLQSDSSKTSSTDDLYLSPSPSPTKASPKETRRKALEALKRRRTGLKSANKVDISTTDETSHSEDGSESGTTSEDVDDDESEVQNDTAHAREDENYDEEYVLRHHFKVQMQYLVHLAVDHHLTHISDADKRYFERSVNIVERQTSGLAESFLASTTKAPFKAMLMERPDVSFEKMEPQLWLECAGCWQRGRYGCEPGPVYKVTSKRGTYDRVTLRRTFEDYDSDEYIVETHSAENNAIVPRIPYRPRMAITVGARCAEHGQLFHAAKHWLYEALKKIRSLFDEHKQPTGNPEAAFDYFVEENLFEPVSEGKK</sequence>
<keyword evidence="4" id="KW-1185">Reference proteome</keyword>
<dbReference type="EMBL" id="JARJLG010000040">
    <property type="protein sequence ID" value="KAJ7763606.1"/>
    <property type="molecule type" value="Genomic_DNA"/>
</dbReference>
<feature type="compositionally biased region" description="Low complexity" evidence="1">
    <location>
        <begin position="70"/>
        <end position="92"/>
    </location>
</feature>
<gene>
    <name evidence="3" type="ORF">DFH07DRAFT_956416</name>
</gene>
<feature type="compositionally biased region" description="Basic residues" evidence="1">
    <location>
        <begin position="1"/>
        <end position="10"/>
    </location>
</feature>
<reference evidence="3" key="1">
    <citation type="submission" date="2023-03" db="EMBL/GenBank/DDBJ databases">
        <title>Massive genome expansion in bonnet fungi (Mycena s.s.) driven by repeated elements and novel gene families across ecological guilds.</title>
        <authorList>
            <consortium name="Lawrence Berkeley National Laboratory"/>
            <person name="Harder C.B."/>
            <person name="Miyauchi S."/>
            <person name="Viragh M."/>
            <person name="Kuo A."/>
            <person name="Thoen E."/>
            <person name="Andreopoulos B."/>
            <person name="Lu D."/>
            <person name="Skrede I."/>
            <person name="Drula E."/>
            <person name="Henrissat B."/>
            <person name="Morin E."/>
            <person name="Kohler A."/>
            <person name="Barry K."/>
            <person name="LaButti K."/>
            <person name="Morin E."/>
            <person name="Salamov A."/>
            <person name="Lipzen A."/>
            <person name="Mereny Z."/>
            <person name="Hegedus B."/>
            <person name="Baldrian P."/>
            <person name="Stursova M."/>
            <person name="Weitz H."/>
            <person name="Taylor A."/>
            <person name="Grigoriev I.V."/>
            <person name="Nagy L.G."/>
            <person name="Martin F."/>
            <person name="Kauserud H."/>
        </authorList>
    </citation>
    <scope>NUCLEOTIDE SEQUENCE</scope>
    <source>
        <strain evidence="3">CBHHK188m</strain>
    </source>
</reference>
<dbReference type="InterPro" id="IPR025451">
    <property type="entry name" value="DUF4211"/>
</dbReference>
<feature type="compositionally biased region" description="Basic and acidic residues" evidence="1">
    <location>
        <begin position="93"/>
        <end position="105"/>
    </location>
</feature>
<feature type="compositionally biased region" description="Basic and acidic residues" evidence="1">
    <location>
        <begin position="30"/>
        <end position="40"/>
    </location>
</feature>
<dbReference type="Pfam" id="PF13926">
    <property type="entry name" value="DUF4211"/>
    <property type="match status" value="1"/>
</dbReference>
<proteinExistence type="predicted"/>
<dbReference type="Proteomes" id="UP001215280">
    <property type="component" value="Unassembled WGS sequence"/>
</dbReference>
<evidence type="ECO:0000259" key="2">
    <source>
        <dbReference type="Pfam" id="PF13926"/>
    </source>
</evidence>
<name>A0AAD7JJ53_9AGAR</name>
<evidence type="ECO:0000313" key="3">
    <source>
        <dbReference type="EMBL" id="KAJ7763606.1"/>
    </source>
</evidence>
<organism evidence="3 4">
    <name type="scientific">Mycena maculata</name>
    <dbReference type="NCBI Taxonomy" id="230809"/>
    <lineage>
        <taxon>Eukaryota</taxon>
        <taxon>Fungi</taxon>
        <taxon>Dikarya</taxon>
        <taxon>Basidiomycota</taxon>
        <taxon>Agaricomycotina</taxon>
        <taxon>Agaricomycetes</taxon>
        <taxon>Agaricomycetidae</taxon>
        <taxon>Agaricales</taxon>
        <taxon>Marasmiineae</taxon>
        <taxon>Mycenaceae</taxon>
        <taxon>Mycena</taxon>
    </lineage>
</organism>
<comment type="caution">
    <text evidence="3">The sequence shown here is derived from an EMBL/GenBank/DDBJ whole genome shotgun (WGS) entry which is preliminary data.</text>
</comment>
<protein>
    <recommendedName>
        <fullName evidence="2">DUF4211 domain-containing protein</fullName>
    </recommendedName>
</protein>
<feature type="compositionally biased region" description="Acidic residues" evidence="1">
    <location>
        <begin position="140"/>
        <end position="149"/>
    </location>
</feature>
<feature type="compositionally biased region" description="Acidic residues" evidence="1">
    <location>
        <begin position="52"/>
        <end position="69"/>
    </location>
</feature>
<evidence type="ECO:0000313" key="4">
    <source>
        <dbReference type="Proteomes" id="UP001215280"/>
    </source>
</evidence>
<feature type="region of interest" description="Disordered" evidence="1">
    <location>
        <begin position="1"/>
        <end position="162"/>
    </location>
</feature>
<feature type="compositionally biased region" description="Low complexity" evidence="1">
    <location>
        <begin position="13"/>
        <end position="25"/>
    </location>
</feature>
<dbReference type="AlphaFoldDB" id="A0AAD7JJ53"/>
<accession>A0AAD7JJ53</accession>
<evidence type="ECO:0000256" key="1">
    <source>
        <dbReference type="SAM" id="MobiDB-lite"/>
    </source>
</evidence>